<comment type="caution">
    <text evidence="2">The sequence shown here is derived from an EMBL/GenBank/DDBJ whole genome shotgun (WGS) entry which is preliminary data.</text>
</comment>
<dbReference type="OMA" id="QQQDCKK"/>
<evidence type="ECO:0000313" key="2">
    <source>
        <dbReference type="EMBL" id="CAD8188605.1"/>
    </source>
</evidence>
<sequence length="181" mass="21514">MSTKRQNQKEKQKIMQPLQEHNDTEPKILSCEVGDNQKQFHIDNLRDSNEYLNSDKELNLDQLEQFPQNSSNNLIDNHYPQKMMDSTQQQDCKKIQKQNASTKQTNDSQQLQEIQNPNQLDRKSLQKQSKETKPQSTLNEEIKTFEERIVKYTSEVNQEIKLSPKLSDEWKKKFTFIKKKK</sequence>
<evidence type="ECO:0000313" key="3">
    <source>
        <dbReference type="Proteomes" id="UP000683925"/>
    </source>
</evidence>
<feature type="region of interest" description="Disordered" evidence="1">
    <location>
        <begin position="1"/>
        <end position="26"/>
    </location>
</feature>
<name>A0A8S1WIN5_PAROT</name>
<proteinExistence type="predicted"/>
<feature type="compositionally biased region" description="Polar residues" evidence="1">
    <location>
        <begin position="66"/>
        <end position="75"/>
    </location>
</feature>
<dbReference type="AlphaFoldDB" id="A0A8S1WIN5"/>
<evidence type="ECO:0000256" key="1">
    <source>
        <dbReference type="SAM" id="MobiDB-lite"/>
    </source>
</evidence>
<protein>
    <submittedName>
        <fullName evidence="2">Uncharacterized protein</fullName>
    </submittedName>
</protein>
<accession>A0A8S1WIN5</accession>
<feature type="region of interest" description="Disordered" evidence="1">
    <location>
        <begin position="66"/>
        <end position="139"/>
    </location>
</feature>
<feature type="compositionally biased region" description="Polar residues" evidence="1">
    <location>
        <begin position="97"/>
        <end position="119"/>
    </location>
</feature>
<organism evidence="2 3">
    <name type="scientific">Paramecium octaurelia</name>
    <dbReference type="NCBI Taxonomy" id="43137"/>
    <lineage>
        <taxon>Eukaryota</taxon>
        <taxon>Sar</taxon>
        <taxon>Alveolata</taxon>
        <taxon>Ciliophora</taxon>
        <taxon>Intramacronucleata</taxon>
        <taxon>Oligohymenophorea</taxon>
        <taxon>Peniculida</taxon>
        <taxon>Parameciidae</taxon>
        <taxon>Paramecium</taxon>
    </lineage>
</organism>
<dbReference type="OrthoDB" id="303679at2759"/>
<keyword evidence="3" id="KW-1185">Reference proteome</keyword>
<reference evidence="2" key="1">
    <citation type="submission" date="2021-01" db="EMBL/GenBank/DDBJ databases">
        <authorList>
            <consortium name="Genoscope - CEA"/>
            <person name="William W."/>
        </authorList>
    </citation>
    <scope>NUCLEOTIDE SEQUENCE</scope>
</reference>
<dbReference type="Proteomes" id="UP000683925">
    <property type="component" value="Unassembled WGS sequence"/>
</dbReference>
<gene>
    <name evidence="2" type="ORF">POCTA_138.1.T0930051</name>
</gene>
<dbReference type="EMBL" id="CAJJDP010000092">
    <property type="protein sequence ID" value="CAD8188605.1"/>
    <property type="molecule type" value="Genomic_DNA"/>
</dbReference>
<feature type="compositionally biased region" description="Basic and acidic residues" evidence="1">
    <location>
        <begin position="120"/>
        <end position="133"/>
    </location>
</feature>